<dbReference type="GO" id="GO:0035091">
    <property type="term" value="F:phosphatidylinositol binding"/>
    <property type="evidence" value="ECO:0007669"/>
    <property type="project" value="InterPro"/>
</dbReference>
<evidence type="ECO:0000256" key="2">
    <source>
        <dbReference type="PROSITE-ProRule" id="PRU00192"/>
    </source>
</evidence>
<dbReference type="AlphaFoldDB" id="A0A4W2C3B4"/>
<dbReference type="Gene3D" id="3.30.1520.10">
    <property type="entry name" value="Phox-like domain"/>
    <property type="match status" value="1"/>
</dbReference>
<dbReference type="InterPro" id="IPR035758">
    <property type="entry name" value="NoxO1_SH3_2"/>
</dbReference>
<sequence>MFTFSVCWSDDTDSFIRRSWEDFRRLHVSEPGHPTSPSNLTHERPPTPCPRAHSGFQPRDPCLPSQGKLVGLQRPVMTLLALRKPSRRPSRWRRACCGDLIEFSPSSQVRPAGIQEGGAAAVGREEPGQGSHSCPVLVLPAADAPWLVHRSRTGRGLARLQLLEAYLRALLAAGERVSRSLELTGFFTPQPLDLEPMLPPGSLVILPTPQEPSPGPSGSPAVHTLEAQSLHCLQTFSTQDTRGQPFHAQAQEALDVLLRHPSGWWLVTNEDQQTAWFPAPYLEEAAPHQGQDGGQLLGISGPQFCAVRAYESSRADELSVPTGARVHVLEASDRGWWLCRFQGRTGLLPAVMLQRDGLGTLLSGPWLHRGADGAEGREGKAHSSPRSPQAAMLPPPVPARPPLSVIQSRCCTITRKALQQGAP</sequence>
<name>A0A4W2C3B4_BOBOX</name>
<evidence type="ECO:0000256" key="3">
    <source>
        <dbReference type="SAM" id="MobiDB-lite"/>
    </source>
</evidence>
<dbReference type="Ensembl" id="ENSBIXT00000015440.1">
    <property type="protein sequence ID" value="ENSBIXP00000000786.1"/>
    <property type="gene ID" value="ENSBIXG00000029364.1"/>
</dbReference>
<dbReference type="GO" id="GO:0042554">
    <property type="term" value="P:superoxide anion generation"/>
    <property type="evidence" value="ECO:0007669"/>
    <property type="project" value="TreeGrafter"/>
</dbReference>
<dbReference type="GO" id="GO:0016176">
    <property type="term" value="F:superoxide-generating NADPH oxidase activator activity"/>
    <property type="evidence" value="ECO:0007669"/>
    <property type="project" value="TreeGrafter"/>
</dbReference>
<dbReference type="SUPFAM" id="SSF50044">
    <property type="entry name" value="SH3-domain"/>
    <property type="match status" value="2"/>
</dbReference>
<feature type="region of interest" description="Disordered" evidence="3">
    <location>
        <begin position="369"/>
        <end position="400"/>
    </location>
</feature>
<feature type="region of interest" description="Disordered" evidence="3">
    <location>
        <begin position="30"/>
        <end position="58"/>
    </location>
</feature>
<evidence type="ECO:0000313" key="5">
    <source>
        <dbReference type="Ensembl" id="ENSBIXP00000000786.1"/>
    </source>
</evidence>
<keyword evidence="6" id="KW-1185">Reference proteome</keyword>
<evidence type="ECO:0000259" key="4">
    <source>
        <dbReference type="PROSITE" id="PS50002"/>
    </source>
</evidence>
<reference evidence="5 6" key="1">
    <citation type="submission" date="2018-11" db="EMBL/GenBank/DDBJ databases">
        <title>Haplotype-resolved cattle genomes.</title>
        <authorList>
            <person name="Low W.Y."/>
            <person name="Tearle R."/>
            <person name="Bickhart D.M."/>
            <person name="Rosen B.D."/>
            <person name="Koren S."/>
            <person name="Rhie A."/>
            <person name="Hiendleder S."/>
            <person name="Phillippy A.M."/>
            <person name="Smith T.P.L."/>
            <person name="Williams J.L."/>
        </authorList>
    </citation>
    <scope>NUCLEOTIDE SEQUENCE [LARGE SCALE GENOMIC DNA]</scope>
</reference>
<dbReference type="STRING" id="30522.A0A4W2C3B4"/>
<dbReference type="Proteomes" id="UP000314981">
    <property type="component" value="Chromosome 25"/>
</dbReference>
<evidence type="ECO:0000256" key="1">
    <source>
        <dbReference type="ARBA" id="ARBA00022443"/>
    </source>
</evidence>
<dbReference type="InterPro" id="IPR051228">
    <property type="entry name" value="NADPH_Oxidase/PX-Domain"/>
</dbReference>
<dbReference type="PROSITE" id="PS50002">
    <property type="entry name" value="SH3"/>
    <property type="match status" value="2"/>
</dbReference>
<evidence type="ECO:0000313" key="6">
    <source>
        <dbReference type="Proteomes" id="UP000314981"/>
    </source>
</evidence>
<dbReference type="GO" id="GO:0005737">
    <property type="term" value="C:cytoplasm"/>
    <property type="evidence" value="ECO:0007669"/>
    <property type="project" value="TreeGrafter"/>
</dbReference>
<dbReference type="InterPro" id="IPR036028">
    <property type="entry name" value="SH3-like_dom_sf"/>
</dbReference>
<dbReference type="PANTHER" id="PTHR15706:SF10">
    <property type="entry name" value="NADPH OXIDASE ORGANIZER 1"/>
    <property type="match status" value="1"/>
</dbReference>
<reference evidence="5" key="3">
    <citation type="submission" date="2025-09" db="UniProtKB">
        <authorList>
            <consortium name="Ensembl"/>
        </authorList>
    </citation>
    <scope>IDENTIFICATION</scope>
</reference>
<dbReference type="PANTHER" id="PTHR15706">
    <property type="entry name" value="SH3 MULTIPLE DOMAIN"/>
    <property type="match status" value="1"/>
</dbReference>
<dbReference type="Pfam" id="PF14604">
    <property type="entry name" value="SH3_9"/>
    <property type="match status" value="1"/>
</dbReference>
<protein>
    <recommendedName>
        <fullName evidence="4">SH3 domain-containing protein</fullName>
    </recommendedName>
</protein>
<dbReference type="FunFam" id="2.30.30.40:FF:000238">
    <property type="entry name" value="NADPH oxidase organizer 1"/>
    <property type="match status" value="1"/>
</dbReference>
<dbReference type="InterPro" id="IPR036871">
    <property type="entry name" value="PX_dom_sf"/>
</dbReference>
<dbReference type="Gene3D" id="2.30.30.40">
    <property type="entry name" value="SH3 Domains"/>
    <property type="match status" value="2"/>
</dbReference>
<feature type="domain" description="SH3" evidence="4">
    <location>
        <begin position="225"/>
        <end position="287"/>
    </location>
</feature>
<dbReference type="CDD" id="cd12024">
    <property type="entry name" value="SH3_NoxO1_2"/>
    <property type="match status" value="1"/>
</dbReference>
<keyword evidence="1 2" id="KW-0728">SH3 domain</keyword>
<proteinExistence type="predicted"/>
<dbReference type="SMART" id="SM00326">
    <property type="entry name" value="SH3"/>
    <property type="match status" value="2"/>
</dbReference>
<feature type="domain" description="SH3" evidence="4">
    <location>
        <begin position="299"/>
        <end position="358"/>
    </location>
</feature>
<accession>A0A4W2C3B4</accession>
<dbReference type="FunFam" id="2.30.30.40:FF:000219">
    <property type="entry name" value="NADPH oxidase organizer 1"/>
    <property type="match status" value="1"/>
</dbReference>
<feature type="compositionally biased region" description="Basic and acidic residues" evidence="3">
    <location>
        <begin position="369"/>
        <end position="381"/>
    </location>
</feature>
<reference evidence="5" key="2">
    <citation type="submission" date="2025-08" db="UniProtKB">
        <authorList>
            <consortium name="Ensembl"/>
        </authorList>
    </citation>
    <scope>IDENTIFICATION</scope>
</reference>
<dbReference type="SUPFAM" id="SSF64268">
    <property type="entry name" value="PX domain"/>
    <property type="match status" value="1"/>
</dbReference>
<organism evidence="5 6">
    <name type="scientific">Bos indicus x Bos taurus</name>
    <name type="common">Hybrid cattle</name>
    <dbReference type="NCBI Taxonomy" id="30522"/>
    <lineage>
        <taxon>Eukaryota</taxon>
        <taxon>Metazoa</taxon>
        <taxon>Chordata</taxon>
        <taxon>Craniata</taxon>
        <taxon>Vertebrata</taxon>
        <taxon>Euteleostomi</taxon>
        <taxon>Mammalia</taxon>
        <taxon>Eutheria</taxon>
        <taxon>Laurasiatheria</taxon>
        <taxon>Artiodactyla</taxon>
        <taxon>Ruminantia</taxon>
        <taxon>Pecora</taxon>
        <taxon>Bovidae</taxon>
        <taxon>Bovinae</taxon>
        <taxon>Bos</taxon>
    </lineage>
</organism>
<dbReference type="InterPro" id="IPR001452">
    <property type="entry name" value="SH3_domain"/>
</dbReference>